<dbReference type="Gene3D" id="1.10.600.10">
    <property type="entry name" value="Farnesyl Diphosphate Synthase"/>
    <property type="match status" value="2"/>
</dbReference>
<dbReference type="RefSeq" id="WP_307246655.1">
    <property type="nucleotide sequence ID" value="NZ_JAUSUZ010000001.1"/>
</dbReference>
<sequence length="803" mass="88890">MRQPFTLPEFYVPHPARLNPHLEGARRHSKAWAREMEMIEGSGIWDEADFDNHDYALLCAYTHPDADGPELDLITDWYVWVFFFDDHFLELYKKTRDQAGAKAYLDRLPAFMPIGDPSAMPEPTNAIEAGLADLWRRTVPAMSTDWQRRFRQSTEHLLVECVWELSNISDGRIANPIEYVEMRRKVGGAPWSADLVEHAVNAEIPARVAGSRPLRVLKDTFSDAVHLRNDIFSYQRETESEGEVNNCVLVFERFFGTTPQAAADAVNDLLTSRLQQFENTALTEVPMIAAEHGLTPAEALAVARYAKGLQDWQSGGHEWHLRSSRYMNKGSRPGLGMSAARRFGGAAGAGRIKQHTHAHFTPVGELPLPDFVMPYPLRTSPYLDHSRESTVEWSRAMGFFDPVVGVPGPPVWTEDLLRGYDFPLCAAHINWDASAGQLDVSSHWLTWGTYADDYFPLVFNRSRDYAAAKAHVERLKQFMPLHGDAPAPAHPLEAGLADLWPRTAAPMNPDQRAQFRHAVSDMLDSWLWELQNHLQHRIADPVDYVEMRRRTFGSELTMSLCRVKHGALLPPEIYRTRTLRGLDNSAADYACLANDVFSYRKEIEFEGELNNGVLVIQRFLEITPAAAMQVAADLMAARLEQFERIARDELPVLYRDFHLEPDGISTVQRYVQELRDWMAGVLGWHRGTHRYEEADLLKLPHSPRNAVGPAVVRSAPVRSAASRLPGPAGVPGRAAPAPRVPAAGVSGGAAAVGGGAGAPVPATVPAAGGLPAPAAPALTMTLPAPSGLGTGAARLFARTPAAH</sequence>
<proteinExistence type="predicted"/>
<dbReference type="SFLD" id="SFLDG01020">
    <property type="entry name" value="Terpene_Cyclase_Like_2"/>
    <property type="match status" value="2"/>
</dbReference>
<comment type="caution">
    <text evidence="2">The sequence shown here is derived from an EMBL/GenBank/DDBJ whole genome shotgun (WGS) entry which is preliminary data.</text>
</comment>
<accession>A0AAE3W758</accession>
<dbReference type="GO" id="GO:0052577">
    <property type="term" value="F:germacrene-D synthase activity"/>
    <property type="evidence" value="ECO:0007669"/>
    <property type="project" value="UniProtKB-EC"/>
</dbReference>
<dbReference type="InterPro" id="IPR008949">
    <property type="entry name" value="Isoprenoid_synthase_dom_sf"/>
</dbReference>
<organism evidence="2 3">
    <name type="scientific">Catenuloplanes indicus</name>
    <dbReference type="NCBI Taxonomy" id="137267"/>
    <lineage>
        <taxon>Bacteria</taxon>
        <taxon>Bacillati</taxon>
        <taxon>Actinomycetota</taxon>
        <taxon>Actinomycetes</taxon>
        <taxon>Micromonosporales</taxon>
        <taxon>Micromonosporaceae</taxon>
        <taxon>Catenuloplanes</taxon>
    </lineage>
</organism>
<evidence type="ECO:0000256" key="1">
    <source>
        <dbReference type="ARBA" id="ARBA00023239"/>
    </source>
</evidence>
<dbReference type="PANTHER" id="PTHR35201">
    <property type="entry name" value="TERPENE SYNTHASE"/>
    <property type="match status" value="1"/>
</dbReference>
<dbReference type="PANTHER" id="PTHR35201:SF4">
    <property type="entry name" value="BETA-PINACENE SYNTHASE-RELATED"/>
    <property type="match status" value="1"/>
</dbReference>
<dbReference type="SFLD" id="SFLDS00005">
    <property type="entry name" value="Isoprenoid_Synthase_Type_I"/>
    <property type="match status" value="2"/>
</dbReference>
<dbReference type="AlphaFoldDB" id="A0AAE3W758"/>
<keyword evidence="3" id="KW-1185">Reference proteome</keyword>
<reference evidence="2 3" key="1">
    <citation type="submission" date="2023-07" db="EMBL/GenBank/DDBJ databases">
        <title>Sequencing the genomes of 1000 actinobacteria strains.</title>
        <authorList>
            <person name="Klenk H.-P."/>
        </authorList>
    </citation>
    <scope>NUCLEOTIDE SEQUENCE [LARGE SCALE GENOMIC DNA]</scope>
    <source>
        <strain evidence="2 3">DSM 44709</strain>
    </source>
</reference>
<dbReference type="EC" id="4.2.3.75" evidence="2"/>
<evidence type="ECO:0000313" key="3">
    <source>
        <dbReference type="Proteomes" id="UP001240236"/>
    </source>
</evidence>
<dbReference type="Proteomes" id="UP001240236">
    <property type="component" value="Unassembled WGS sequence"/>
</dbReference>
<dbReference type="EC" id="4.2.3.22" evidence="2"/>
<gene>
    <name evidence="2" type="ORF">J2S42_007249</name>
</gene>
<dbReference type="SUPFAM" id="SSF48576">
    <property type="entry name" value="Terpenoid synthases"/>
    <property type="match status" value="2"/>
</dbReference>
<dbReference type="EC" id="4.1.99.16" evidence="2"/>
<dbReference type="GO" id="GO:0034004">
    <property type="term" value="F:germacradienol synthase activity"/>
    <property type="evidence" value="ECO:0007669"/>
    <property type="project" value="UniProtKB-EC"/>
</dbReference>
<protein>
    <submittedName>
        <fullName evidence="2">Germacradienol/geosmin synthase</fullName>
        <ecNumber evidence="2">4.1.99.16</ecNumber>
        <ecNumber evidence="2">4.2.3.22</ecNumber>
        <ecNumber evidence="2">4.2.3.75</ecNumber>
    </submittedName>
</protein>
<keyword evidence="1 2" id="KW-0456">Lyase</keyword>
<evidence type="ECO:0000313" key="2">
    <source>
        <dbReference type="EMBL" id="MDQ0370580.1"/>
    </source>
</evidence>
<name>A0AAE3W758_9ACTN</name>
<dbReference type="EMBL" id="JAUSUZ010000001">
    <property type="protein sequence ID" value="MDQ0370580.1"/>
    <property type="molecule type" value="Genomic_DNA"/>
</dbReference>
<dbReference type="InterPro" id="IPR034686">
    <property type="entry name" value="Terpene_cyclase-like_2"/>
</dbReference>
<dbReference type="Pfam" id="PF19086">
    <property type="entry name" value="Terpene_syn_C_2"/>
    <property type="match status" value="2"/>
</dbReference>